<protein>
    <submittedName>
        <fullName evidence="1">Uncharacterized protein</fullName>
    </submittedName>
</protein>
<proteinExistence type="predicted"/>
<reference evidence="1" key="1">
    <citation type="submission" date="2015-10" db="EMBL/GenBank/DDBJ databases">
        <authorList>
            <person name="Gilbert D.G."/>
        </authorList>
    </citation>
    <scope>NUCLEOTIDE SEQUENCE</scope>
    <source>
        <strain evidence="1">Phyl III-seqv23</strain>
    </source>
</reference>
<name>A0A0S4XK87_RALSL</name>
<dbReference type="AlphaFoldDB" id="A0A0S4XK87"/>
<gene>
    <name evidence="1" type="ORF">RD1301_v1_5240002</name>
</gene>
<dbReference type="EMBL" id="LN899822">
    <property type="protein sequence ID" value="CUV64202.1"/>
    <property type="molecule type" value="Genomic_DNA"/>
</dbReference>
<sequence length="77" mass="8770">MDGEWWGILAEFGGGGDTGHYCACWAGVFGCGCGANAYSGRSWDSEERQWYSARGYKRNQKQLRWDTRHHWKCAGFV</sequence>
<evidence type="ECO:0000313" key="1">
    <source>
        <dbReference type="EMBL" id="CUV64202.1"/>
    </source>
</evidence>
<accession>A0A0S4XK87</accession>
<organism evidence="1">
    <name type="scientific">Ralstonia solanacearum</name>
    <name type="common">Pseudomonas solanacearum</name>
    <dbReference type="NCBI Taxonomy" id="305"/>
    <lineage>
        <taxon>Bacteria</taxon>
        <taxon>Pseudomonadati</taxon>
        <taxon>Pseudomonadota</taxon>
        <taxon>Betaproteobacteria</taxon>
        <taxon>Burkholderiales</taxon>
        <taxon>Burkholderiaceae</taxon>
        <taxon>Ralstonia</taxon>
        <taxon>Ralstonia solanacearum species complex</taxon>
    </lineage>
</organism>